<organism evidence="1 2">
    <name type="scientific">Lithocarpus litseifolius</name>
    <dbReference type="NCBI Taxonomy" id="425828"/>
    <lineage>
        <taxon>Eukaryota</taxon>
        <taxon>Viridiplantae</taxon>
        <taxon>Streptophyta</taxon>
        <taxon>Embryophyta</taxon>
        <taxon>Tracheophyta</taxon>
        <taxon>Spermatophyta</taxon>
        <taxon>Magnoliopsida</taxon>
        <taxon>eudicotyledons</taxon>
        <taxon>Gunneridae</taxon>
        <taxon>Pentapetalae</taxon>
        <taxon>rosids</taxon>
        <taxon>fabids</taxon>
        <taxon>Fagales</taxon>
        <taxon>Fagaceae</taxon>
        <taxon>Lithocarpus</taxon>
    </lineage>
</organism>
<protein>
    <submittedName>
        <fullName evidence="1">Uncharacterized protein</fullName>
    </submittedName>
</protein>
<sequence length="130" mass="13825">MEKERSQGVSLSLSLSHSLGSGSGAEEAGIWELEFCELLVAVHLDNEWHSQDQEGGAGDPCRLASATEELLGHDGSFEGDALGVDDDGRLGYVAAGPGYEGMFAFLALGHSLVPLRRPTEQMENEIAISH</sequence>
<keyword evidence="2" id="KW-1185">Reference proteome</keyword>
<name>A0AAW2CRQ7_9ROSI</name>
<reference evidence="1 2" key="1">
    <citation type="submission" date="2024-01" db="EMBL/GenBank/DDBJ databases">
        <title>A telomere-to-telomere, gap-free genome of sweet tea (Lithocarpus litseifolius).</title>
        <authorList>
            <person name="Zhou J."/>
        </authorList>
    </citation>
    <scope>NUCLEOTIDE SEQUENCE [LARGE SCALE GENOMIC DNA]</scope>
    <source>
        <strain evidence="1">Zhou-2022a</strain>
        <tissue evidence="1">Leaf</tissue>
    </source>
</reference>
<comment type="caution">
    <text evidence="1">The sequence shown here is derived from an EMBL/GenBank/DDBJ whole genome shotgun (WGS) entry which is preliminary data.</text>
</comment>
<evidence type="ECO:0000313" key="2">
    <source>
        <dbReference type="Proteomes" id="UP001459277"/>
    </source>
</evidence>
<proteinExistence type="predicted"/>
<gene>
    <name evidence="1" type="ORF">SO802_018858</name>
</gene>
<dbReference type="EMBL" id="JAZDWU010000006">
    <property type="protein sequence ID" value="KAK9999255.1"/>
    <property type="molecule type" value="Genomic_DNA"/>
</dbReference>
<evidence type="ECO:0000313" key="1">
    <source>
        <dbReference type="EMBL" id="KAK9999255.1"/>
    </source>
</evidence>
<dbReference type="AlphaFoldDB" id="A0AAW2CRQ7"/>
<accession>A0AAW2CRQ7</accession>
<dbReference type="Proteomes" id="UP001459277">
    <property type="component" value="Unassembled WGS sequence"/>
</dbReference>